<name>A0ABV5W3N1_9BACL</name>
<evidence type="ECO:0000259" key="6">
    <source>
        <dbReference type="PROSITE" id="PS51194"/>
    </source>
</evidence>
<dbReference type="GO" id="GO:0003724">
    <property type="term" value="F:RNA helicase activity"/>
    <property type="evidence" value="ECO:0007669"/>
    <property type="project" value="UniProtKB-EC"/>
</dbReference>
<dbReference type="SMART" id="SM00487">
    <property type="entry name" value="DEXDc"/>
    <property type="match status" value="1"/>
</dbReference>
<dbReference type="Proteomes" id="UP001589619">
    <property type="component" value="Unassembled WGS sequence"/>
</dbReference>
<evidence type="ECO:0000256" key="1">
    <source>
        <dbReference type="ARBA" id="ARBA00022741"/>
    </source>
</evidence>
<dbReference type="EMBL" id="JBHMAG010000018">
    <property type="protein sequence ID" value="MFB9755178.1"/>
    <property type="molecule type" value="Genomic_DNA"/>
</dbReference>
<dbReference type="InterPro" id="IPR049614">
    <property type="entry name" value="HrpB_DEXH"/>
</dbReference>
<dbReference type="SMART" id="SM00847">
    <property type="entry name" value="HA2"/>
    <property type="match status" value="1"/>
</dbReference>
<dbReference type="InterPro" id="IPR007502">
    <property type="entry name" value="Helicase-assoc_dom"/>
</dbReference>
<dbReference type="InterPro" id="IPR056329">
    <property type="entry name" value="CON_HrpB"/>
</dbReference>
<dbReference type="PANTHER" id="PTHR43519:SF1">
    <property type="entry name" value="ATP-DEPENDENT RNA HELICASE HRPB"/>
    <property type="match status" value="1"/>
</dbReference>
<protein>
    <submittedName>
        <fullName evidence="7">ATP-dependent helicase HrpB</fullName>
        <ecNumber evidence="7">3.6.4.13</ecNumber>
    </submittedName>
</protein>
<dbReference type="Pfam" id="PF08482">
    <property type="entry name" value="HrpB_C"/>
    <property type="match status" value="1"/>
</dbReference>
<keyword evidence="8" id="KW-1185">Reference proteome</keyword>
<dbReference type="EC" id="3.6.4.13" evidence="7"/>
<evidence type="ECO:0000313" key="7">
    <source>
        <dbReference type="EMBL" id="MFB9755178.1"/>
    </source>
</evidence>
<feature type="domain" description="Helicase ATP-binding" evidence="5">
    <location>
        <begin position="14"/>
        <end position="178"/>
    </location>
</feature>
<evidence type="ECO:0000313" key="8">
    <source>
        <dbReference type="Proteomes" id="UP001589619"/>
    </source>
</evidence>
<dbReference type="SMART" id="SM00490">
    <property type="entry name" value="HELICc"/>
    <property type="match status" value="1"/>
</dbReference>
<gene>
    <name evidence="7" type="primary">hrpB</name>
    <name evidence="7" type="ORF">ACFFNY_26700</name>
</gene>
<proteinExistence type="predicted"/>
<accession>A0ABV5W3N1</accession>
<dbReference type="InterPro" id="IPR001650">
    <property type="entry name" value="Helicase_C-like"/>
</dbReference>
<dbReference type="Gene3D" id="1.20.120.1080">
    <property type="match status" value="1"/>
</dbReference>
<organism evidence="7 8">
    <name type="scientific">Paenibacillus hodogayensis</name>
    <dbReference type="NCBI Taxonomy" id="279208"/>
    <lineage>
        <taxon>Bacteria</taxon>
        <taxon>Bacillati</taxon>
        <taxon>Bacillota</taxon>
        <taxon>Bacilli</taxon>
        <taxon>Bacillales</taxon>
        <taxon>Paenibacillaceae</taxon>
        <taxon>Paenibacillus</taxon>
    </lineage>
</organism>
<dbReference type="InterPro" id="IPR010225">
    <property type="entry name" value="HrpB"/>
</dbReference>
<dbReference type="InterPro" id="IPR014001">
    <property type="entry name" value="Helicase_ATP-bd"/>
</dbReference>
<dbReference type="SUPFAM" id="SSF52540">
    <property type="entry name" value="P-loop containing nucleoside triphosphate hydrolases"/>
    <property type="match status" value="1"/>
</dbReference>
<dbReference type="PROSITE" id="PS51192">
    <property type="entry name" value="HELICASE_ATP_BIND_1"/>
    <property type="match status" value="1"/>
</dbReference>
<keyword evidence="3 7" id="KW-0347">Helicase</keyword>
<keyword evidence="4" id="KW-0067">ATP-binding</keyword>
<evidence type="ECO:0000259" key="5">
    <source>
        <dbReference type="PROSITE" id="PS51192"/>
    </source>
</evidence>
<dbReference type="InterPro" id="IPR013689">
    <property type="entry name" value="RNA_helicase_ATP-dep_HrpB_C"/>
</dbReference>
<dbReference type="PROSITE" id="PS51194">
    <property type="entry name" value="HELICASE_CTER"/>
    <property type="match status" value="1"/>
</dbReference>
<evidence type="ECO:0000256" key="3">
    <source>
        <dbReference type="ARBA" id="ARBA00022806"/>
    </source>
</evidence>
<dbReference type="PANTHER" id="PTHR43519">
    <property type="entry name" value="ATP-DEPENDENT RNA HELICASE HRPB"/>
    <property type="match status" value="1"/>
</dbReference>
<dbReference type="Pfam" id="PF00270">
    <property type="entry name" value="DEAD"/>
    <property type="match status" value="1"/>
</dbReference>
<dbReference type="Gene3D" id="3.40.50.300">
    <property type="entry name" value="P-loop containing nucleotide triphosphate hydrolases"/>
    <property type="match status" value="2"/>
</dbReference>
<dbReference type="InterPro" id="IPR011545">
    <property type="entry name" value="DEAD/DEAH_box_helicase_dom"/>
</dbReference>
<dbReference type="CDD" id="cd17990">
    <property type="entry name" value="DEXHc_HrpB"/>
    <property type="match status" value="1"/>
</dbReference>
<dbReference type="Pfam" id="PF24473">
    <property type="entry name" value="CON_HrpB"/>
    <property type="match status" value="1"/>
</dbReference>
<dbReference type="Pfam" id="PF00271">
    <property type="entry name" value="Helicase_C"/>
    <property type="match status" value="1"/>
</dbReference>
<dbReference type="CDD" id="cd18791">
    <property type="entry name" value="SF2_C_RHA"/>
    <property type="match status" value="1"/>
</dbReference>
<feature type="domain" description="Helicase C-terminal" evidence="6">
    <location>
        <begin position="201"/>
        <end position="370"/>
    </location>
</feature>
<dbReference type="InterPro" id="IPR027417">
    <property type="entry name" value="P-loop_NTPase"/>
</dbReference>
<comment type="caution">
    <text evidence="7">The sequence shown here is derived from an EMBL/GenBank/DDBJ whole genome shotgun (WGS) entry which is preliminary data.</text>
</comment>
<sequence length="828" mass="89881">MSAVPIDSVLPELARLLGDAGRAVLVAQPGAGKTTRVPLALLDSPWLDGKKIVMLEPRRLAARSAARYMAAGLGEEVGRTVGYRMKQDTRVGPATRIEVITEGVLTRMLQSDPALEQVGLIIFDEFHERSLHADLGLALCLQACELFRDDLRLLVMSATLDAAAVADILGGAPVVESPGRVYPVETHYLPRKPEGRMEDMAARAVLRALAEQAGDVLVFLPGMKEIRRVASLLAGQATVPDVQVLQLHGSMPQDAQDRAIQASVPGTRKVVLATSIAETSLTIEGTKVVIDSGWMRVPRFSPQTGMSRLDTVRVSAASADQRRGRAGRLGPGVCYRLWTQQEQAYLEPHGTPEIEEADLAPLALELAVWGTADPSELRWLDEPPAGAYRQARELLELFGALDGQGAITPHGARMAEIGLHPRLAQMSLRSVPLGLAATACDLAALLNERDLFRQSFTGSSAADLRLRLEALGRADAGAHSVDAAALKRVRLEAENGRRALGATGKRTDSEACGLLLALAFPDRIAQGRGDGRFLLSNGRGAVFSESQTLSGAAYLVAAELDDAGTDSRIMLAAPVDAAQLEAALPGLIEEEALVEWDSTAQTVRARHRRRLGAIVLSDKPQQRPDPDRLAAALLGAVESEGTGMLPWTNTARKLQQRVVFMHRFDSGWPDWSDEALVATLDEWLKPHLYGMRSRNDVQKLNVASVLEAALSWERRRRLDDQAPTHIVVPSGTRVPVDYADPAAPALAVRLQELFGMTETPKIAGGRVPITMHLLSPAQRPVQVTRDLSSFWKDAYFEVKKDLKGRYPKHYWPDDPLTAAPTHRAKPRV</sequence>
<dbReference type="PIRSF" id="PIRSF005496">
    <property type="entry name" value="ATP_hel_hrpB"/>
    <property type="match status" value="1"/>
</dbReference>
<evidence type="ECO:0000256" key="4">
    <source>
        <dbReference type="ARBA" id="ARBA00022840"/>
    </source>
</evidence>
<reference evidence="7 8" key="1">
    <citation type="submission" date="2024-09" db="EMBL/GenBank/DDBJ databases">
        <authorList>
            <person name="Sun Q."/>
            <person name="Mori K."/>
        </authorList>
    </citation>
    <scope>NUCLEOTIDE SEQUENCE [LARGE SCALE GENOMIC DNA]</scope>
    <source>
        <strain evidence="7 8">JCM 12520</strain>
    </source>
</reference>
<dbReference type="GO" id="GO:0016787">
    <property type="term" value="F:hydrolase activity"/>
    <property type="evidence" value="ECO:0007669"/>
    <property type="project" value="UniProtKB-KW"/>
</dbReference>
<keyword evidence="1" id="KW-0547">Nucleotide-binding</keyword>
<dbReference type="RefSeq" id="WP_379120361.1">
    <property type="nucleotide sequence ID" value="NZ_BAAAYO010000006.1"/>
</dbReference>
<keyword evidence="2 7" id="KW-0378">Hydrolase</keyword>
<evidence type="ECO:0000256" key="2">
    <source>
        <dbReference type="ARBA" id="ARBA00022801"/>
    </source>
</evidence>
<dbReference type="NCBIfam" id="TIGR01970">
    <property type="entry name" value="DEAH_box_HrpB"/>
    <property type="match status" value="1"/>
</dbReference>